<evidence type="ECO:0000256" key="1">
    <source>
        <dbReference type="SAM" id="Phobius"/>
    </source>
</evidence>
<feature type="transmembrane region" description="Helical" evidence="1">
    <location>
        <begin position="54"/>
        <end position="72"/>
    </location>
</feature>
<feature type="transmembrane region" description="Helical" evidence="1">
    <location>
        <begin position="12"/>
        <end position="34"/>
    </location>
</feature>
<name>A0A7X2N1Z8_9FIRM</name>
<dbReference type="GO" id="GO:0000155">
    <property type="term" value="F:phosphorelay sensor kinase activity"/>
    <property type="evidence" value="ECO:0007669"/>
    <property type="project" value="InterPro"/>
</dbReference>
<feature type="transmembrane region" description="Helical" evidence="1">
    <location>
        <begin position="216"/>
        <end position="234"/>
    </location>
</feature>
<dbReference type="EMBL" id="VUMM01000003">
    <property type="protein sequence ID" value="MSS01000.1"/>
    <property type="molecule type" value="Genomic_DNA"/>
</dbReference>
<sequence>MAVLTPSCWAMSLIFTRSIYFIIHRLVKLTHFYINQSYLFSLSFNTIISGDSMIRMEVALILILCLVAILYFSTFRQKNTLHNIFSVLLVVVLINLIFDAITIYTVNHLDTIPALINEILHRIFISSMIVAVYLFYKYISVLTQPDKKRNRIPVFILILCIFSALVLPIHYVETSQGNYSYGPYVFVVYICVFLYLCLCIFCLLKNYEQLTKKERAVIGFALMVEFIVCVIQVIQPITLISGMGLTLMTLSFYLTLENPAYLQGQLVEQKMSMLYLKSQVNPHFLYNTLDTIRIQAQLNGDKEVSNLLMRLVDFFRLSVKVDRQMVALDDEMDLLEAYIELMCYRYPQIECEYEVDPELGDKLVPNFICQPLVENSFLHGLKNKGYKGKIKIKAFLVDSNFMEIQIQDSGNGFSVEKKEQVDSMLKNYAKQEFRLDGNSIGLLNVQKRIKLLCGEESGLSYTQDENGTVAHIRLSIEQEKI</sequence>
<feature type="transmembrane region" description="Helical" evidence="1">
    <location>
        <begin position="184"/>
        <end position="204"/>
    </location>
</feature>
<reference evidence="4 5" key="1">
    <citation type="submission" date="2019-08" db="EMBL/GenBank/DDBJ databases">
        <title>In-depth cultivation of the pig gut microbiome towards novel bacterial diversity and tailored functional studies.</title>
        <authorList>
            <person name="Wylensek D."/>
            <person name="Hitch T.C.A."/>
            <person name="Clavel T."/>
        </authorList>
    </citation>
    <scope>NUCLEOTIDE SEQUENCE [LARGE SCALE GENOMIC DNA]</scope>
    <source>
        <strain evidence="4 5">LKV-178-WT-2G</strain>
    </source>
</reference>
<evidence type="ECO:0000313" key="5">
    <source>
        <dbReference type="Proteomes" id="UP000470082"/>
    </source>
</evidence>
<feature type="transmembrane region" description="Helical" evidence="1">
    <location>
        <begin position="119"/>
        <end position="139"/>
    </location>
</feature>
<accession>A0A7X2N1Z8</accession>
<keyword evidence="1" id="KW-0812">Transmembrane</keyword>
<dbReference type="InterPro" id="IPR036890">
    <property type="entry name" value="HATPase_C_sf"/>
</dbReference>
<dbReference type="GO" id="GO:0016020">
    <property type="term" value="C:membrane"/>
    <property type="evidence" value="ECO:0007669"/>
    <property type="project" value="InterPro"/>
</dbReference>
<comment type="caution">
    <text evidence="4">The sequence shown here is derived from an EMBL/GenBank/DDBJ whole genome shotgun (WGS) entry which is preliminary data.</text>
</comment>
<dbReference type="PANTHER" id="PTHR34220:SF7">
    <property type="entry name" value="SENSOR HISTIDINE KINASE YPDA"/>
    <property type="match status" value="1"/>
</dbReference>
<keyword evidence="1" id="KW-1133">Transmembrane helix</keyword>
<evidence type="ECO:0008006" key="6">
    <source>
        <dbReference type="Google" id="ProtNLM"/>
    </source>
</evidence>
<feature type="transmembrane region" description="Helical" evidence="1">
    <location>
        <begin position="151"/>
        <end position="172"/>
    </location>
</feature>
<protein>
    <recommendedName>
        <fullName evidence="6">Signal transduction histidine kinase internal region domain-containing protein</fullName>
    </recommendedName>
</protein>
<keyword evidence="5" id="KW-1185">Reference proteome</keyword>
<feature type="transmembrane region" description="Helical" evidence="1">
    <location>
        <begin position="84"/>
        <end position="107"/>
    </location>
</feature>
<dbReference type="PANTHER" id="PTHR34220">
    <property type="entry name" value="SENSOR HISTIDINE KINASE YPDA"/>
    <property type="match status" value="1"/>
</dbReference>
<dbReference type="InterPro" id="IPR050640">
    <property type="entry name" value="Bact_2-comp_sensor_kinase"/>
</dbReference>
<dbReference type="Pfam" id="PF02518">
    <property type="entry name" value="HATPase_c"/>
    <property type="match status" value="1"/>
</dbReference>
<evidence type="ECO:0000259" key="2">
    <source>
        <dbReference type="Pfam" id="PF02518"/>
    </source>
</evidence>
<dbReference type="Gene3D" id="3.30.565.10">
    <property type="entry name" value="Histidine kinase-like ATPase, C-terminal domain"/>
    <property type="match status" value="1"/>
</dbReference>
<keyword evidence="1" id="KW-0472">Membrane</keyword>
<dbReference type="Proteomes" id="UP000470082">
    <property type="component" value="Unassembled WGS sequence"/>
</dbReference>
<feature type="domain" description="Histidine kinase/HSP90-like ATPase" evidence="2">
    <location>
        <begin position="368"/>
        <end position="476"/>
    </location>
</feature>
<proteinExistence type="predicted"/>
<feature type="domain" description="Signal transduction histidine kinase internal region" evidence="3">
    <location>
        <begin position="273"/>
        <end position="347"/>
    </location>
</feature>
<dbReference type="InterPro" id="IPR010559">
    <property type="entry name" value="Sig_transdc_His_kin_internal"/>
</dbReference>
<dbReference type="Pfam" id="PF06580">
    <property type="entry name" value="His_kinase"/>
    <property type="match status" value="1"/>
</dbReference>
<organism evidence="4 5">
    <name type="scientific">Floccifex porci</name>
    <dbReference type="NCBI Taxonomy" id="2606629"/>
    <lineage>
        <taxon>Bacteria</taxon>
        <taxon>Bacillati</taxon>
        <taxon>Bacillota</taxon>
        <taxon>Erysipelotrichia</taxon>
        <taxon>Erysipelotrichales</taxon>
        <taxon>Erysipelotrichaceae</taxon>
        <taxon>Floccifex</taxon>
    </lineage>
</organism>
<dbReference type="AlphaFoldDB" id="A0A7X2N1Z8"/>
<dbReference type="SUPFAM" id="SSF55874">
    <property type="entry name" value="ATPase domain of HSP90 chaperone/DNA topoisomerase II/histidine kinase"/>
    <property type="match status" value="1"/>
</dbReference>
<evidence type="ECO:0000313" key="4">
    <source>
        <dbReference type="EMBL" id="MSS01000.1"/>
    </source>
</evidence>
<evidence type="ECO:0000259" key="3">
    <source>
        <dbReference type="Pfam" id="PF06580"/>
    </source>
</evidence>
<gene>
    <name evidence="4" type="ORF">FYJ50_02515</name>
</gene>
<dbReference type="InterPro" id="IPR003594">
    <property type="entry name" value="HATPase_dom"/>
</dbReference>